<dbReference type="EMBL" id="CP097899">
    <property type="protein sequence ID" value="URN92619.1"/>
    <property type="molecule type" value="Genomic_DNA"/>
</dbReference>
<evidence type="ECO:0000256" key="4">
    <source>
        <dbReference type="ARBA" id="ARBA00022989"/>
    </source>
</evidence>
<name>A0A9J6Z9B5_9BACL</name>
<keyword evidence="3 6" id="KW-0812">Transmembrane</keyword>
<organism evidence="7 8">
    <name type="scientific">Candidatus Pristimantibacillus lignocellulolyticus</name>
    <dbReference type="NCBI Taxonomy" id="2994561"/>
    <lineage>
        <taxon>Bacteria</taxon>
        <taxon>Bacillati</taxon>
        <taxon>Bacillota</taxon>
        <taxon>Bacilli</taxon>
        <taxon>Bacillales</taxon>
        <taxon>Paenibacillaceae</taxon>
        <taxon>Candidatus Pristimantibacillus</taxon>
    </lineage>
</organism>
<dbReference type="GO" id="GO:0005886">
    <property type="term" value="C:plasma membrane"/>
    <property type="evidence" value="ECO:0007669"/>
    <property type="project" value="UniProtKB-SubCell"/>
</dbReference>
<protein>
    <submittedName>
        <fullName evidence="7">Cellulose biosynthesis cyclic di-GMP-binding regulatory protein BcsB</fullName>
    </submittedName>
</protein>
<dbReference type="InterPro" id="IPR018513">
    <property type="entry name" value="Cell_synthase_bac"/>
</dbReference>
<feature type="transmembrane region" description="Helical" evidence="6">
    <location>
        <begin position="669"/>
        <end position="687"/>
    </location>
</feature>
<dbReference type="KEGG" id="plig:NAG76_11995"/>
<dbReference type="AlphaFoldDB" id="A0A9J6Z9B5"/>
<sequence length="708" mass="79639">MDKKQFVLAFIFTFCILFSINQNVDAKELGSTELNKAKASTQLYEYQLNSASISGYQSTNYQYFTVEDYWDVKDVQLKLNYDSSTLVNEHTSSLTIYLNGTPFHSFRPVVAQNQEVLIDIPAELIISGTNTLMIEGNRKTDSNEDMYNVCVVEDYSDNWLTIKDSSIIKLGFDRQPIEDSISQFIKLFNGMDTLSAETNTVVVNENASATELEAAIYSLSGLSKSKVDGDKQIPLLMKSDTEVEQKEFLLLVSKYNNLPADVAQKVGKLEVEDKAILKLIQIGQQHILVVTSNNDELLAKAGRYVANQELISQTTASEKWIDVSTEVLTPVVAKSQYIKLTEAGDKLTGPMHNEKSYFVSLPANQTIAEASKIRIDLRYSQNLNFNRSLVTVLINDQPIGSKKLSEVMANQDVLELTIPQNLNVNGNFTVTVAFDLEIEGLLCVNNQDQTPWAYIDNTSIMQLNTTDLNDLLFNYYPASFLRDGGYNSVAVVLPEQTDSADYLSLSNVFNLLGQYAQTNHGEVKVYFNSVDSTLLENKQIIAIGSYKNNQFIRENNERLYFKYDQNGEGFISNEKKSIESEYGKRIGSLQLIQSPVSEGFGLMVITGAQPQYYVQAAQLISAENALWKLYGDGVITDTDGNLSIYRFKEDLPTRSTVSNILERKDVQNFVISAMLTMTVAIVSLLLLTRKYWRKRRKNDETISKQLSI</sequence>
<evidence type="ECO:0000313" key="7">
    <source>
        <dbReference type="EMBL" id="URN92619.1"/>
    </source>
</evidence>
<accession>A0A9J6Z9B5</accession>
<keyword evidence="4 6" id="KW-1133">Transmembrane helix</keyword>
<dbReference type="Gene3D" id="2.60.120.260">
    <property type="entry name" value="Galactose-binding domain-like"/>
    <property type="match status" value="2"/>
</dbReference>
<dbReference type="Proteomes" id="UP001056756">
    <property type="component" value="Chromosome"/>
</dbReference>
<evidence type="ECO:0000256" key="5">
    <source>
        <dbReference type="ARBA" id="ARBA00023136"/>
    </source>
</evidence>
<reference evidence="7" key="1">
    <citation type="submission" date="2022-05" db="EMBL/GenBank/DDBJ databases">
        <title>Novel bacterial taxa in a minimal lignocellulolytic consortium and its capacity to transform plastics disclosed by genome-resolved metagenomics.</title>
        <authorList>
            <person name="Rodriguez C.A.D."/>
            <person name="Diaz-Garcia L."/>
            <person name="Herrera K."/>
            <person name="Tarazona N.A."/>
            <person name="Sproer C."/>
            <person name="Overmann J."/>
            <person name="Jimenez D.J."/>
        </authorList>
    </citation>
    <scope>NUCLEOTIDE SEQUENCE</scope>
    <source>
        <strain evidence="7">MAG5</strain>
    </source>
</reference>
<evidence type="ECO:0000256" key="6">
    <source>
        <dbReference type="SAM" id="Phobius"/>
    </source>
</evidence>
<evidence type="ECO:0000256" key="2">
    <source>
        <dbReference type="ARBA" id="ARBA00022475"/>
    </source>
</evidence>
<comment type="subcellular location">
    <subcellularLocation>
        <location evidence="1">Cell membrane</location>
        <topology evidence="1">Single-pass membrane protein</topology>
    </subcellularLocation>
</comment>
<dbReference type="GO" id="GO:0006011">
    <property type="term" value="P:UDP-alpha-D-glucose metabolic process"/>
    <property type="evidence" value="ECO:0007669"/>
    <property type="project" value="InterPro"/>
</dbReference>
<keyword evidence="5 6" id="KW-0472">Membrane</keyword>
<proteinExistence type="predicted"/>
<keyword evidence="2" id="KW-1003">Cell membrane</keyword>
<dbReference type="Pfam" id="PF03170">
    <property type="entry name" value="BcsB"/>
    <property type="match status" value="1"/>
</dbReference>
<dbReference type="PANTHER" id="PTHR39083:SF1">
    <property type="entry name" value="CYCLIC DI-GMP-BINDING PROTEIN"/>
    <property type="match status" value="1"/>
</dbReference>
<gene>
    <name evidence="7" type="ORF">NAG76_11995</name>
</gene>
<dbReference type="PANTHER" id="PTHR39083">
    <property type="entry name" value="CYCLIC DI-GMP-BINDING PROTEIN"/>
    <property type="match status" value="1"/>
</dbReference>
<evidence type="ECO:0000256" key="1">
    <source>
        <dbReference type="ARBA" id="ARBA00004162"/>
    </source>
</evidence>
<evidence type="ECO:0000313" key="8">
    <source>
        <dbReference type="Proteomes" id="UP001056756"/>
    </source>
</evidence>
<evidence type="ECO:0000256" key="3">
    <source>
        <dbReference type="ARBA" id="ARBA00022692"/>
    </source>
</evidence>